<protein>
    <recommendedName>
        <fullName evidence="2">General stress protein 17M-like domain-containing protein</fullName>
    </recommendedName>
</protein>
<dbReference type="InterPro" id="IPR025889">
    <property type="entry name" value="GSP17M-like_dom"/>
</dbReference>
<gene>
    <name evidence="3" type="ORF">GCM10008932_19340</name>
</gene>
<feature type="domain" description="General stress protein 17M-like" evidence="2">
    <location>
        <begin position="7"/>
        <end position="101"/>
    </location>
</feature>
<comment type="caution">
    <text evidence="3">The sequence shown here is derived from an EMBL/GenBank/DDBJ whole genome shotgun (WGS) entry which is preliminary data.</text>
</comment>
<organism evidence="3 4">
    <name type="scientific">Alkalibacterium iburiense</name>
    <dbReference type="NCBI Taxonomy" id="290589"/>
    <lineage>
        <taxon>Bacteria</taxon>
        <taxon>Bacillati</taxon>
        <taxon>Bacillota</taxon>
        <taxon>Bacilli</taxon>
        <taxon>Lactobacillales</taxon>
        <taxon>Carnobacteriaceae</taxon>
        <taxon>Alkalibacterium</taxon>
    </lineage>
</organism>
<dbReference type="Pfam" id="PF11181">
    <property type="entry name" value="YflT"/>
    <property type="match status" value="1"/>
</dbReference>
<sequence>MNSKVEGVYDTIEEANRKVEGLRDRGHPRHTVIVVVNEEIGEKISGNINATVDIRGKTSSDDSGGSMWDSIKSAFTSDDEDDEPVTYDKDNDPAYDYQDDIKQGKIVVLLRQGARL</sequence>
<evidence type="ECO:0000313" key="3">
    <source>
        <dbReference type="EMBL" id="GAA0367574.1"/>
    </source>
</evidence>
<accession>A0ABN0XLX5</accession>
<evidence type="ECO:0000256" key="1">
    <source>
        <dbReference type="SAM" id="MobiDB-lite"/>
    </source>
</evidence>
<reference evidence="3 4" key="1">
    <citation type="journal article" date="2019" name="Int. J. Syst. Evol. Microbiol.">
        <title>The Global Catalogue of Microorganisms (GCM) 10K type strain sequencing project: providing services to taxonomists for standard genome sequencing and annotation.</title>
        <authorList>
            <consortium name="The Broad Institute Genomics Platform"/>
            <consortium name="The Broad Institute Genome Sequencing Center for Infectious Disease"/>
            <person name="Wu L."/>
            <person name="Ma J."/>
        </authorList>
    </citation>
    <scope>NUCLEOTIDE SEQUENCE [LARGE SCALE GENOMIC DNA]</scope>
    <source>
        <strain evidence="3 4">JCM 12662</strain>
    </source>
</reference>
<dbReference type="Proteomes" id="UP001501166">
    <property type="component" value="Unassembled WGS sequence"/>
</dbReference>
<evidence type="ECO:0000259" key="2">
    <source>
        <dbReference type="Pfam" id="PF11181"/>
    </source>
</evidence>
<dbReference type="RefSeq" id="WP_343756145.1">
    <property type="nucleotide sequence ID" value="NZ_BAAACW010000126.1"/>
</dbReference>
<dbReference type="EMBL" id="BAAACW010000126">
    <property type="protein sequence ID" value="GAA0367574.1"/>
    <property type="molecule type" value="Genomic_DNA"/>
</dbReference>
<keyword evidence="4" id="KW-1185">Reference proteome</keyword>
<name>A0ABN0XLX5_9LACT</name>
<evidence type="ECO:0000313" key="4">
    <source>
        <dbReference type="Proteomes" id="UP001501166"/>
    </source>
</evidence>
<feature type="region of interest" description="Disordered" evidence="1">
    <location>
        <begin position="54"/>
        <end position="96"/>
    </location>
</feature>
<proteinExistence type="predicted"/>